<name>A0ABC8T4W1_9AQUA</name>
<evidence type="ECO:0000256" key="1">
    <source>
        <dbReference type="SAM" id="MobiDB-lite"/>
    </source>
</evidence>
<feature type="compositionally biased region" description="Basic and acidic residues" evidence="1">
    <location>
        <begin position="48"/>
        <end position="59"/>
    </location>
</feature>
<evidence type="ECO:0000313" key="2">
    <source>
        <dbReference type="EMBL" id="CAK9156374.1"/>
    </source>
</evidence>
<dbReference type="EMBL" id="CAUOFW020004213">
    <property type="protein sequence ID" value="CAK9164463.1"/>
    <property type="molecule type" value="Genomic_DNA"/>
</dbReference>
<accession>A0ABC8T4W1</accession>
<organism evidence="3 4">
    <name type="scientific">Ilex paraguariensis</name>
    <name type="common">yerba mate</name>
    <dbReference type="NCBI Taxonomy" id="185542"/>
    <lineage>
        <taxon>Eukaryota</taxon>
        <taxon>Viridiplantae</taxon>
        <taxon>Streptophyta</taxon>
        <taxon>Embryophyta</taxon>
        <taxon>Tracheophyta</taxon>
        <taxon>Spermatophyta</taxon>
        <taxon>Magnoliopsida</taxon>
        <taxon>eudicotyledons</taxon>
        <taxon>Gunneridae</taxon>
        <taxon>Pentapetalae</taxon>
        <taxon>asterids</taxon>
        <taxon>campanulids</taxon>
        <taxon>Aquifoliales</taxon>
        <taxon>Aquifoliaceae</taxon>
        <taxon>Ilex</taxon>
    </lineage>
</organism>
<dbReference type="EMBL" id="CAUOFW020002838">
    <property type="protein sequence ID" value="CAK9156374.1"/>
    <property type="molecule type" value="Genomic_DNA"/>
</dbReference>
<protein>
    <submittedName>
        <fullName evidence="3">Uncharacterized protein</fullName>
    </submittedName>
</protein>
<gene>
    <name evidence="2" type="ORF">ILEXP_LOCUS24912</name>
    <name evidence="3" type="ORF">ILEXP_LOCUS33580</name>
</gene>
<proteinExistence type="predicted"/>
<feature type="non-terminal residue" evidence="3">
    <location>
        <position position="1"/>
    </location>
</feature>
<sequence>GTTIVGEIVPGNKKSKGESTSKEKNKGKIEQQNLNAGKQIKEVQQGKGENHKCFKPDNE</sequence>
<evidence type="ECO:0000313" key="3">
    <source>
        <dbReference type="EMBL" id="CAK9164463.1"/>
    </source>
</evidence>
<feature type="compositionally biased region" description="Basic and acidic residues" evidence="1">
    <location>
        <begin position="15"/>
        <end position="29"/>
    </location>
</feature>
<comment type="caution">
    <text evidence="3">The sequence shown here is derived from an EMBL/GenBank/DDBJ whole genome shotgun (WGS) entry which is preliminary data.</text>
</comment>
<feature type="region of interest" description="Disordered" evidence="1">
    <location>
        <begin position="1"/>
        <end position="59"/>
    </location>
</feature>
<feature type="non-terminal residue" evidence="3">
    <location>
        <position position="59"/>
    </location>
</feature>
<dbReference type="Proteomes" id="UP001642360">
    <property type="component" value="Unassembled WGS sequence"/>
</dbReference>
<reference evidence="3 4" key="1">
    <citation type="submission" date="2024-02" db="EMBL/GenBank/DDBJ databases">
        <authorList>
            <person name="Vignale AGUSTIN F."/>
            <person name="Sosa J E."/>
            <person name="Modenutti C."/>
        </authorList>
    </citation>
    <scope>NUCLEOTIDE SEQUENCE [LARGE SCALE GENOMIC DNA]</scope>
</reference>
<keyword evidence="4" id="KW-1185">Reference proteome</keyword>
<evidence type="ECO:0000313" key="4">
    <source>
        <dbReference type="Proteomes" id="UP001642360"/>
    </source>
</evidence>
<dbReference type="AlphaFoldDB" id="A0ABC8T4W1"/>